<evidence type="ECO:0000313" key="10">
    <source>
        <dbReference type="Proteomes" id="UP000499080"/>
    </source>
</evidence>
<proteinExistence type="inferred from homology"/>
<dbReference type="Gene3D" id="3.30.420.10">
    <property type="entry name" value="Ribonuclease H-like superfamily/Ribonuclease H"/>
    <property type="match status" value="2"/>
</dbReference>
<dbReference type="InterPro" id="IPR002156">
    <property type="entry name" value="RNaseH_domain"/>
</dbReference>
<evidence type="ECO:0000256" key="7">
    <source>
        <dbReference type="ARBA" id="ARBA00022801"/>
    </source>
</evidence>
<feature type="domain" description="RNase H type-1" evidence="8">
    <location>
        <begin position="1"/>
        <end position="112"/>
    </location>
</feature>
<dbReference type="OrthoDB" id="6435860at2759"/>
<name>A0A4Y2TYC9_ARAVE</name>
<comment type="catalytic activity">
    <reaction evidence="1">
        <text>Endonucleolytic cleavage to 5'-phosphomonoester.</text>
        <dbReference type="EC" id="3.1.26.4"/>
    </reaction>
</comment>
<gene>
    <name evidence="9" type="ORF">AVEN_113145_1</name>
</gene>
<comment type="similarity">
    <text evidence="2">Belongs to the RNase H family.</text>
</comment>
<dbReference type="PANTHER" id="PTHR10642">
    <property type="entry name" value="RIBONUCLEASE H1"/>
    <property type="match status" value="1"/>
</dbReference>
<evidence type="ECO:0000256" key="1">
    <source>
        <dbReference type="ARBA" id="ARBA00000077"/>
    </source>
</evidence>
<evidence type="ECO:0000256" key="2">
    <source>
        <dbReference type="ARBA" id="ARBA00005300"/>
    </source>
</evidence>
<evidence type="ECO:0000259" key="8">
    <source>
        <dbReference type="PROSITE" id="PS50879"/>
    </source>
</evidence>
<keyword evidence="5" id="KW-0479">Metal-binding</keyword>
<feature type="domain" description="RNase H type-1" evidence="8">
    <location>
        <begin position="167"/>
        <end position="292"/>
    </location>
</feature>
<dbReference type="GO" id="GO:0043137">
    <property type="term" value="P:DNA replication, removal of RNA primer"/>
    <property type="evidence" value="ECO:0007669"/>
    <property type="project" value="TreeGrafter"/>
</dbReference>
<dbReference type="GO" id="GO:0004523">
    <property type="term" value="F:RNA-DNA hybrid ribonuclease activity"/>
    <property type="evidence" value="ECO:0007669"/>
    <property type="project" value="UniProtKB-EC"/>
</dbReference>
<dbReference type="GO" id="GO:0003676">
    <property type="term" value="F:nucleic acid binding"/>
    <property type="evidence" value="ECO:0007669"/>
    <property type="project" value="InterPro"/>
</dbReference>
<keyword evidence="6" id="KW-0255">Endonuclease</keyword>
<evidence type="ECO:0000256" key="6">
    <source>
        <dbReference type="ARBA" id="ARBA00022759"/>
    </source>
</evidence>
<dbReference type="GO" id="GO:0046872">
    <property type="term" value="F:metal ion binding"/>
    <property type="evidence" value="ECO:0007669"/>
    <property type="project" value="UniProtKB-KW"/>
</dbReference>
<keyword evidence="10" id="KW-1185">Reference proteome</keyword>
<dbReference type="Pfam" id="PF00075">
    <property type="entry name" value="RNase_H"/>
    <property type="match status" value="2"/>
</dbReference>
<dbReference type="CDD" id="cd09276">
    <property type="entry name" value="Rnase_HI_RT_non_LTR"/>
    <property type="match status" value="2"/>
</dbReference>
<reference evidence="9 10" key="1">
    <citation type="journal article" date="2019" name="Sci. Rep.">
        <title>Orb-weaving spider Araneus ventricosus genome elucidates the spidroin gene catalogue.</title>
        <authorList>
            <person name="Kono N."/>
            <person name="Nakamura H."/>
            <person name="Ohtoshi R."/>
            <person name="Moran D.A.P."/>
            <person name="Shinohara A."/>
            <person name="Yoshida Y."/>
            <person name="Fujiwara M."/>
            <person name="Mori M."/>
            <person name="Tomita M."/>
            <person name="Arakawa K."/>
        </authorList>
    </citation>
    <scope>NUCLEOTIDE SEQUENCE [LARGE SCALE GENOMIC DNA]</scope>
</reference>
<comment type="caution">
    <text evidence="9">The sequence shown here is derived from an EMBL/GenBank/DDBJ whole genome shotgun (WGS) entry which is preliminary data.</text>
</comment>
<evidence type="ECO:0000256" key="5">
    <source>
        <dbReference type="ARBA" id="ARBA00022723"/>
    </source>
</evidence>
<dbReference type="SUPFAM" id="SSF53098">
    <property type="entry name" value="Ribonuclease H-like"/>
    <property type="match status" value="2"/>
</dbReference>
<dbReference type="EMBL" id="BGPR01031811">
    <property type="protein sequence ID" value="GBO05061.1"/>
    <property type="molecule type" value="Genomic_DNA"/>
</dbReference>
<dbReference type="EC" id="3.1.26.4" evidence="3"/>
<sequence>MVVFYYGTLIDSTEHRLSDTASVFQAEIHGLDLALNFVMTLQSWGIVRIFSDSLSLLKALSFDSSLDPEIWCLKGKLHSILQSRQLSLHWVPAHKGILGNEMADYHAKNATQHPSVDCSVPKPRRLLTRELQNALLLTWQERWVLAEKGRQTADFFPHVGLQPHLFSPHVMQIITGHGRFPAYFCRMGLLPSDLCACGEKVFTAEIAAVLLALEQISDFLGRKFIYTDSLSVLESLKSFYIHSYHHPLVLNVLHLLNKLASRDFNILLCWVPSHVGIVGNEEADKAAKLASTQTNSTVPLTDFKKYTKVLFYSKWQRQWDTETENKLRAVKPHVQPWPSLMNRKADTLLTRLRVGHTRYTHRHLLLGEQAPMCSQCNCSMSVQHILSECPNFNSQRLHFFRVDSVDLSLLLGKAPHVNLFAFLRSIGFYPHI</sequence>
<dbReference type="InterPro" id="IPR050092">
    <property type="entry name" value="RNase_H"/>
</dbReference>
<protein>
    <recommendedName>
        <fullName evidence="3">ribonuclease H</fullName>
        <ecNumber evidence="3">3.1.26.4</ecNumber>
    </recommendedName>
</protein>
<evidence type="ECO:0000313" key="9">
    <source>
        <dbReference type="EMBL" id="GBO05061.1"/>
    </source>
</evidence>
<dbReference type="PROSITE" id="PS50879">
    <property type="entry name" value="RNASE_H_1"/>
    <property type="match status" value="2"/>
</dbReference>
<evidence type="ECO:0000256" key="4">
    <source>
        <dbReference type="ARBA" id="ARBA00022722"/>
    </source>
</evidence>
<keyword evidence="4" id="KW-0540">Nuclease</keyword>
<accession>A0A4Y2TYC9</accession>
<dbReference type="AlphaFoldDB" id="A0A4Y2TYC9"/>
<dbReference type="Proteomes" id="UP000499080">
    <property type="component" value="Unassembled WGS sequence"/>
</dbReference>
<dbReference type="InterPro" id="IPR012337">
    <property type="entry name" value="RNaseH-like_sf"/>
</dbReference>
<dbReference type="PANTHER" id="PTHR10642:SF26">
    <property type="entry name" value="RIBONUCLEASE H1"/>
    <property type="match status" value="1"/>
</dbReference>
<organism evidence="9 10">
    <name type="scientific">Araneus ventricosus</name>
    <name type="common">Orbweaver spider</name>
    <name type="synonym">Epeira ventricosa</name>
    <dbReference type="NCBI Taxonomy" id="182803"/>
    <lineage>
        <taxon>Eukaryota</taxon>
        <taxon>Metazoa</taxon>
        <taxon>Ecdysozoa</taxon>
        <taxon>Arthropoda</taxon>
        <taxon>Chelicerata</taxon>
        <taxon>Arachnida</taxon>
        <taxon>Araneae</taxon>
        <taxon>Araneomorphae</taxon>
        <taxon>Entelegynae</taxon>
        <taxon>Araneoidea</taxon>
        <taxon>Araneidae</taxon>
        <taxon>Araneus</taxon>
    </lineage>
</organism>
<evidence type="ECO:0000256" key="3">
    <source>
        <dbReference type="ARBA" id="ARBA00012180"/>
    </source>
</evidence>
<keyword evidence="7" id="KW-0378">Hydrolase</keyword>
<dbReference type="InterPro" id="IPR036397">
    <property type="entry name" value="RNaseH_sf"/>
</dbReference>